<evidence type="ECO:0000256" key="1">
    <source>
        <dbReference type="SAM" id="SignalP"/>
    </source>
</evidence>
<name>A0A9X2JFC1_9BACT</name>
<feature type="chain" id="PRO_5040891426" evidence="1">
    <location>
        <begin position="27"/>
        <end position="265"/>
    </location>
</feature>
<accession>A0A9X2JFC1</accession>
<dbReference type="RefSeq" id="WP_252851251.1">
    <property type="nucleotide sequence ID" value="NZ_JAMXLR010000020.1"/>
</dbReference>
<evidence type="ECO:0000313" key="3">
    <source>
        <dbReference type="Proteomes" id="UP001155241"/>
    </source>
</evidence>
<protein>
    <submittedName>
        <fullName evidence="2">DUF4974 domain-containing protein</fullName>
    </submittedName>
</protein>
<reference evidence="2" key="1">
    <citation type="submission" date="2022-06" db="EMBL/GenBank/DDBJ databases">
        <title>Aeoliella straminimaris, a novel planctomycete from sediments.</title>
        <authorList>
            <person name="Vitorino I.R."/>
            <person name="Lage O.M."/>
        </authorList>
    </citation>
    <scope>NUCLEOTIDE SEQUENCE</scope>
    <source>
        <strain evidence="2">ICT_H6.2</strain>
    </source>
</reference>
<proteinExistence type="predicted"/>
<keyword evidence="1" id="KW-0732">Signal</keyword>
<evidence type="ECO:0000313" key="2">
    <source>
        <dbReference type="EMBL" id="MCO6043152.1"/>
    </source>
</evidence>
<dbReference type="EMBL" id="JAMXLR010000020">
    <property type="protein sequence ID" value="MCO6043152.1"/>
    <property type="molecule type" value="Genomic_DNA"/>
</dbReference>
<dbReference type="AlphaFoldDB" id="A0A9X2JFC1"/>
<feature type="signal peptide" evidence="1">
    <location>
        <begin position="1"/>
        <end position="26"/>
    </location>
</feature>
<comment type="caution">
    <text evidence="2">The sequence shown here is derived from an EMBL/GenBank/DDBJ whole genome shotgun (WGS) entry which is preliminary data.</text>
</comment>
<dbReference type="Proteomes" id="UP001155241">
    <property type="component" value="Unassembled WGS sequence"/>
</dbReference>
<organism evidence="2 3">
    <name type="scientific">Aeoliella straminimaris</name>
    <dbReference type="NCBI Taxonomy" id="2954799"/>
    <lineage>
        <taxon>Bacteria</taxon>
        <taxon>Pseudomonadati</taxon>
        <taxon>Planctomycetota</taxon>
        <taxon>Planctomycetia</taxon>
        <taxon>Pirellulales</taxon>
        <taxon>Lacipirellulaceae</taxon>
        <taxon>Aeoliella</taxon>
    </lineage>
</organism>
<sequence length="265" mass="29093">MTVLTRTLPLVALFAGLGFVAILQCAAQEPAADSHRESSAEAADETLAPVFWAERHPEKSEKIRHILCAPMTKRGLVFQGAPLARVVDLLQEEYDIEVQLDVPALDDLGLSTHEPIDANLRSISLGAGLRILLRQLELVYVIEDEVLLITTEEEAWSHQITAVYPVGDLLQPQDADGNPSSATMDDLIDLIISNTRSDRWTYEGGPERYLSAIQPGLLVVSVNQDLHEQIQQLLAALRAAKQHEYSVPWKEDKAAPKGFGGGSFP</sequence>
<gene>
    <name evidence="2" type="ORF">NG895_04480</name>
</gene>
<keyword evidence="3" id="KW-1185">Reference proteome</keyword>